<dbReference type="InterPro" id="IPR050187">
    <property type="entry name" value="Lipid_Phosphate_FormReg"/>
</dbReference>
<dbReference type="InterPro" id="IPR018247">
    <property type="entry name" value="EF_Hand_1_Ca_BS"/>
</dbReference>
<dbReference type="PANTHER" id="PTHR12358:SF31">
    <property type="entry name" value="ACYLGLYCEROL KINASE, MITOCHONDRIAL"/>
    <property type="match status" value="1"/>
</dbReference>
<evidence type="ECO:0000259" key="4">
    <source>
        <dbReference type="PROSITE" id="PS50146"/>
    </source>
</evidence>
<evidence type="ECO:0000313" key="6">
    <source>
        <dbReference type="EMBL" id="KAK1937003.1"/>
    </source>
</evidence>
<feature type="region of interest" description="Disordered" evidence="3">
    <location>
        <begin position="1"/>
        <end position="50"/>
    </location>
</feature>
<feature type="domain" description="EF-hand" evidence="5">
    <location>
        <begin position="851"/>
        <end position="886"/>
    </location>
</feature>
<dbReference type="Pfam" id="PF00781">
    <property type="entry name" value="DAGK_cat"/>
    <property type="match status" value="1"/>
</dbReference>
<dbReference type="InterPro" id="IPR017438">
    <property type="entry name" value="ATP-NAD_kinase_N"/>
</dbReference>
<dbReference type="EMBL" id="JASMQC010000020">
    <property type="protein sequence ID" value="KAK1937003.1"/>
    <property type="molecule type" value="Genomic_DNA"/>
</dbReference>
<dbReference type="InterPro" id="IPR001206">
    <property type="entry name" value="Diacylglycerol_kinase_cat_dom"/>
</dbReference>
<feature type="region of interest" description="Disordered" evidence="3">
    <location>
        <begin position="407"/>
        <end position="454"/>
    </location>
</feature>
<dbReference type="SMART" id="SM00046">
    <property type="entry name" value="DAGKc"/>
    <property type="match status" value="1"/>
</dbReference>
<dbReference type="Proteomes" id="UP001259832">
    <property type="component" value="Unassembled WGS sequence"/>
</dbReference>
<evidence type="ECO:0000256" key="2">
    <source>
        <dbReference type="ARBA" id="ARBA00022837"/>
    </source>
</evidence>
<dbReference type="PROSITE" id="PS00018">
    <property type="entry name" value="EF_HAND_1"/>
    <property type="match status" value="3"/>
</dbReference>
<organism evidence="6 7">
    <name type="scientific">Phytophthora citrophthora</name>
    <dbReference type="NCBI Taxonomy" id="4793"/>
    <lineage>
        <taxon>Eukaryota</taxon>
        <taxon>Sar</taxon>
        <taxon>Stramenopiles</taxon>
        <taxon>Oomycota</taxon>
        <taxon>Peronosporomycetes</taxon>
        <taxon>Peronosporales</taxon>
        <taxon>Peronosporaceae</taxon>
        <taxon>Phytophthora</taxon>
    </lineage>
</organism>
<dbReference type="Pfam" id="PF13499">
    <property type="entry name" value="EF-hand_7"/>
    <property type="match status" value="1"/>
</dbReference>
<proteinExistence type="predicted"/>
<feature type="compositionally biased region" description="Basic and acidic residues" evidence="3">
    <location>
        <begin position="994"/>
        <end position="1005"/>
    </location>
</feature>
<evidence type="ECO:0000256" key="1">
    <source>
        <dbReference type="ARBA" id="ARBA00022771"/>
    </source>
</evidence>
<feature type="compositionally biased region" description="Polar residues" evidence="3">
    <location>
        <begin position="39"/>
        <end position="50"/>
    </location>
</feature>
<dbReference type="GO" id="GO:0016020">
    <property type="term" value="C:membrane"/>
    <property type="evidence" value="ECO:0007669"/>
    <property type="project" value="TreeGrafter"/>
</dbReference>
<dbReference type="InterPro" id="IPR011992">
    <property type="entry name" value="EF-hand-dom_pair"/>
</dbReference>
<feature type="region of interest" description="Disordered" evidence="3">
    <location>
        <begin position="616"/>
        <end position="662"/>
    </location>
</feature>
<gene>
    <name evidence="6" type="ORF">P3T76_009781</name>
</gene>
<feature type="compositionally biased region" description="Acidic residues" evidence="3">
    <location>
        <begin position="982"/>
        <end position="993"/>
    </location>
</feature>
<dbReference type="PANTHER" id="PTHR12358">
    <property type="entry name" value="SPHINGOSINE KINASE"/>
    <property type="match status" value="1"/>
</dbReference>
<dbReference type="GO" id="GO:0001727">
    <property type="term" value="F:lipid kinase activity"/>
    <property type="evidence" value="ECO:0007669"/>
    <property type="project" value="TreeGrafter"/>
</dbReference>
<feature type="compositionally biased region" description="Basic and acidic residues" evidence="3">
    <location>
        <begin position="1041"/>
        <end position="1051"/>
    </location>
</feature>
<dbReference type="GO" id="GO:0008270">
    <property type="term" value="F:zinc ion binding"/>
    <property type="evidence" value="ECO:0007669"/>
    <property type="project" value="UniProtKB-KW"/>
</dbReference>
<keyword evidence="7" id="KW-1185">Reference proteome</keyword>
<dbReference type="Gene3D" id="1.10.238.10">
    <property type="entry name" value="EF-hand"/>
    <property type="match status" value="1"/>
</dbReference>
<dbReference type="Pfam" id="PF13833">
    <property type="entry name" value="EF-hand_8"/>
    <property type="match status" value="1"/>
</dbReference>
<feature type="compositionally biased region" description="Low complexity" evidence="3">
    <location>
        <begin position="23"/>
        <end position="34"/>
    </location>
</feature>
<dbReference type="PROSITE" id="PS50222">
    <property type="entry name" value="EF_HAND_2"/>
    <property type="match status" value="3"/>
</dbReference>
<feature type="domain" description="EF-hand" evidence="5">
    <location>
        <begin position="779"/>
        <end position="814"/>
    </location>
</feature>
<dbReference type="SMART" id="SM00054">
    <property type="entry name" value="EFh"/>
    <property type="match status" value="3"/>
</dbReference>
<dbReference type="InterPro" id="IPR002048">
    <property type="entry name" value="EF_hand_dom"/>
</dbReference>
<dbReference type="Gene3D" id="2.60.200.40">
    <property type="match status" value="1"/>
</dbReference>
<feature type="domain" description="DAGKc" evidence="4">
    <location>
        <begin position="203"/>
        <end position="345"/>
    </location>
</feature>
<evidence type="ECO:0000313" key="7">
    <source>
        <dbReference type="Proteomes" id="UP001259832"/>
    </source>
</evidence>
<dbReference type="PROSITE" id="PS50146">
    <property type="entry name" value="DAGK"/>
    <property type="match status" value="1"/>
</dbReference>
<dbReference type="AlphaFoldDB" id="A0AAD9GES1"/>
<accession>A0AAD9GES1</accession>
<keyword evidence="1" id="KW-0862">Zinc</keyword>
<reference evidence="6" key="1">
    <citation type="submission" date="2023-08" db="EMBL/GenBank/DDBJ databases">
        <title>Reference Genome Resource for the Citrus Pathogen Phytophthora citrophthora.</title>
        <authorList>
            <person name="Moller H."/>
            <person name="Coetzee B."/>
            <person name="Rose L.J."/>
            <person name="Van Niekerk J.M."/>
        </authorList>
    </citation>
    <scope>NUCLEOTIDE SEQUENCE</scope>
    <source>
        <strain evidence="6">STE-U-9442</strain>
    </source>
</reference>
<name>A0AAD9GES1_9STRA</name>
<feature type="region of interest" description="Disordered" evidence="3">
    <location>
        <begin position="982"/>
        <end position="1051"/>
    </location>
</feature>
<dbReference type="Gene3D" id="3.40.50.10330">
    <property type="entry name" value="Probable inorganic polyphosphate/atp-NAD kinase, domain 1"/>
    <property type="match status" value="1"/>
</dbReference>
<comment type="caution">
    <text evidence="6">The sequence shown here is derived from an EMBL/GenBank/DDBJ whole genome shotgun (WGS) entry which is preliminary data.</text>
</comment>
<keyword evidence="1" id="KW-0863">Zinc-finger</keyword>
<protein>
    <submittedName>
        <fullName evidence="6">Sphingosine kinase 1</fullName>
    </submittedName>
</protein>
<dbReference type="GO" id="GO:0016773">
    <property type="term" value="F:phosphotransferase activity, alcohol group as acceptor"/>
    <property type="evidence" value="ECO:0007669"/>
    <property type="project" value="UniProtKB-ARBA"/>
</dbReference>
<sequence length="1051" mass="119235">MLLRNIPRTAQDHSNMSTSEAVAAPPLASSASPLKEQKSTMSSSSPENGTSLESLLAELQLEQVLKTLWRANSHEPSRFHLSPSNFAVETTGNKQQTINLPWSDVLGAHVLTADGEHVQTPLDVDTVAKDSKFLLGVFACVCKSHKPNTLKKRRLTEFFFRFEGKQMQQVLKLQKVINFVTDPRHQEKLDKVTSLDELELEELPKRKFLVLVNPVSGPGRALQIYENKVASVFRFANVETEVKIMDHANHGMEMVMEMPSGVYDCVVAVGGDGSLYEIVQGLMKRSDWNEAIRQPIGIIPGGSGNGLAHSITHQSGEKGKPVNAAFVLAKGLPHDLDITSVRNGKETTYSFLSLEWASIADVDIGSEKLRMLGGLRFTVAFINQLVFQRPEYPGNIWYLEEGENEGPPHYFETHDPKSTARPTMDLFDGEGNGPPEKDGDAPENEDRGAGKSSKWKKLDGHFRIVWVMNVSHSASNAHVVPGAEFDDGYNYITFMDGDNPRTDLAMMMLTIDTGDHMDKKGVQQVRTRAFKLIPERSTDLMCVDGELVEGPYLEAQVHRGMAQIMTLPRNNFLCDRIQQFRQRMRNRCLEAATASDVPAIPCLLQSWRKRIEAMDDPEAQHRKRGHCQFRKPGYTPSTSSTEESDESTASPPPCRFPFRGPRMHPKLERQQAVCSLSGIWSGFTSSSPPPSPEIYAKPRHRRHPYARVMGGMMSNPVPVPDERMQQMITKLKRERMQLALMVHSVTSKDLQVLYGKFSRYDKESGTIDRSEFYASIDEKHTELGDAIFALIDEDNSGVLDFSEYVEALGKFCLLNKEDMLKFCFNVFDDDKNGTIEGEELTKLLEILHDDAQTSNMKHALKTFDFNGDGKIDFAEFKQLNAQFPSLLYPAFRIQQNMKIFTLGEKWWERKIEELVTEHHDKLVQQAAMDNVEDMTDEALKAKKMEMERVAKLKRQEQAVRIRMGCMYYTCCPCRRKLYIVDEESSDSDSDSDEERARRKQTENNQKKNKKDGKKKNIVPVGARKPLSQEERLERARKRRLRDMQDRPTRKD</sequence>
<keyword evidence="2" id="KW-0106">Calcium</keyword>
<evidence type="ECO:0000259" key="5">
    <source>
        <dbReference type="PROSITE" id="PS50222"/>
    </source>
</evidence>
<keyword evidence="6" id="KW-0418">Kinase</keyword>
<dbReference type="SUPFAM" id="SSF47473">
    <property type="entry name" value="EF-hand"/>
    <property type="match status" value="1"/>
</dbReference>
<evidence type="ECO:0000256" key="3">
    <source>
        <dbReference type="SAM" id="MobiDB-lite"/>
    </source>
</evidence>
<dbReference type="GO" id="GO:0046512">
    <property type="term" value="P:sphingosine biosynthetic process"/>
    <property type="evidence" value="ECO:0007669"/>
    <property type="project" value="TreeGrafter"/>
</dbReference>
<dbReference type="GO" id="GO:0005737">
    <property type="term" value="C:cytoplasm"/>
    <property type="evidence" value="ECO:0007669"/>
    <property type="project" value="TreeGrafter"/>
</dbReference>
<feature type="compositionally biased region" description="Basic and acidic residues" evidence="3">
    <location>
        <begin position="435"/>
        <end position="449"/>
    </location>
</feature>
<dbReference type="CDD" id="cd00051">
    <property type="entry name" value="EFh"/>
    <property type="match status" value="1"/>
</dbReference>
<dbReference type="GO" id="GO:0005509">
    <property type="term" value="F:calcium ion binding"/>
    <property type="evidence" value="ECO:0007669"/>
    <property type="project" value="InterPro"/>
</dbReference>
<feature type="domain" description="EF-hand" evidence="5">
    <location>
        <begin position="815"/>
        <end position="850"/>
    </location>
</feature>
<keyword evidence="6" id="KW-0808">Transferase</keyword>
<keyword evidence="1" id="KW-0479">Metal-binding</keyword>
<dbReference type="InterPro" id="IPR016064">
    <property type="entry name" value="NAD/diacylglycerol_kinase_sf"/>
</dbReference>
<dbReference type="SUPFAM" id="SSF111331">
    <property type="entry name" value="NAD kinase/diacylglycerol kinase-like"/>
    <property type="match status" value="1"/>
</dbReference>
<feature type="compositionally biased region" description="Basic residues" evidence="3">
    <location>
        <begin position="1006"/>
        <end position="1016"/>
    </location>
</feature>